<dbReference type="PANTHER" id="PTHR45655:SF13">
    <property type="entry name" value="SOLUBLE GUANYLATE CYCLASE GCY-32-RELATED"/>
    <property type="match status" value="1"/>
</dbReference>
<feature type="domain" description="Heme NO-binding" evidence="2">
    <location>
        <begin position="40"/>
        <end position="194"/>
    </location>
</feature>
<feature type="region of interest" description="Disordered" evidence="1">
    <location>
        <begin position="1"/>
        <end position="22"/>
    </location>
</feature>
<dbReference type="SUPFAM" id="SSF111126">
    <property type="entry name" value="Ligand-binding domain in the NO signalling and Golgi transport"/>
    <property type="match status" value="1"/>
</dbReference>
<dbReference type="InterPro" id="IPR038158">
    <property type="entry name" value="H-NOX_domain_sf"/>
</dbReference>
<accession>A0A3R9NY71</accession>
<dbReference type="Pfam" id="PF07700">
    <property type="entry name" value="HNOB"/>
    <property type="match status" value="1"/>
</dbReference>
<evidence type="ECO:0000313" key="4">
    <source>
        <dbReference type="Proteomes" id="UP000270291"/>
    </source>
</evidence>
<evidence type="ECO:0000313" key="3">
    <source>
        <dbReference type="EMBL" id="RSK44517.1"/>
    </source>
</evidence>
<evidence type="ECO:0000256" key="1">
    <source>
        <dbReference type="SAM" id="MobiDB-lite"/>
    </source>
</evidence>
<dbReference type="PANTHER" id="PTHR45655">
    <property type="entry name" value="GUANYLATE CYCLASE SOLUBLE SUBUNIT BETA-2"/>
    <property type="match status" value="1"/>
</dbReference>
<sequence>MELKPGSRLRKQPAPCRIRPGDSGKSGYLPALPISFFLVHGTIFTLLKRYVQTQYDHSTWIRLLEASGLTASHFDHKNVYPDEHMYRLVGEAAAMTGLSADELHERFGEYLVPDLMYMYQRLLQPGWTTLDMLEHTENTMHRQVRQEHAENAPPVLNVTRISPDELFIDYVSKRRMGALAVGIVRGVANYYDESDQILVEPTTSENGEHVRIRVRRTRPA</sequence>
<reference evidence="3 4" key="1">
    <citation type="submission" date="2018-12" db="EMBL/GenBank/DDBJ databases">
        <authorList>
            <person name="Feng G."/>
            <person name="Zhu H."/>
        </authorList>
    </citation>
    <scope>NUCLEOTIDE SEQUENCE [LARGE SCALE GENOMIC DNA]</scope>
    <source>
        <strain evidence="3 4">LMG 26000</strain>
    </source>
</reference>
<dbReference type="InterPro" id="IPR024096">
    <property type="entry name" value="NO_sig/Golgi_transp_ligand-bd"/>
</dbReference>
<dbReference type="GO" id="GO:0020037">
    <property type="term" value="F:heme binding"/>
    <property type="evidence" value="ECO:0007669"/>
    <property type="project" value="InterPro"/>
</dbReference>
<proteinExistence type="predicted"/>
<evidence type="ECO:0000259" key="2">
    <source>
        <dbReference type="Pfam" id="PF07700"/>
    </source>
</evidence>
<protein>
    <recommendedName>
        <fullName evidence="2">Heme NO-binding domain-containing protein</fullName>
    </recommendedName>
</protein>
<name>A0A3R9NY71_9BACT</name>
<dbReference type="AlphaFoldDB" id="A0A3R9NY71"/>
<dbReference type="EMBL" id="RWIU01000002">
    <property type="protein sequence ID" value="RSK44517.1"/>
    <property type="molecule type" value="Genomic_DNA"/>
</dbReference>
<comment type="caution">
    <text evidence="3">The sequence shown here is derived from an EMBL/GenBank/DDBJ whole genome shotgun (WGS) entry which is preliminary data.</text>
</comment>
<dbReference type="Gene3D" id="3.90.1520.10">
    <property type="entry name" value="H-NOX domain"/>
    <property type="match status" value="1"/>
</dbReference>
<gene>
    <name evidence="3" type="ORF">EI293_08345</name>
</gene>
<organism evidence="3 4">
    <name type="scientific">Hymenobacter perfusus</name>
    <dbReference type="NCBI Taxonomy" id="1236770"/>
    <lineage>
        <taxon>Bacteria</taxon>
        <taxon>Pseudomonadati</taxon>
        <taxon>Bacteroidota</taxon>
        <taxon>Cytophagia</taxon>
        <taxon>Cytophagales</taxon>
        <taxon>Hymenobacteraceae</taxon>
        <taxon>Hymenobacter</taxon>
    </lineage>
</organism>
<dbReference type="Proteomes" id="UP000270291">
    <property type="component" value="Unassembled WGS sequence"/>
</dbReference>
<keyword evidence="4" id="KW-1185">Reference proteome</keyword>
<dbReference type="OrthoDB" id="7266652at2"/>
<dbReference type="InterPro" id="IPR011644">
    <property type="entry name" value="Heme_NO-bd"/>
</dbReference>